<evidence type="ECO:0008006" key="17">
    <source>
        <dbReference type="Google" id="ProtNLM"/>
    </source>
</evidence>
<dbReference type="Pfam" id="PF13855">
    <property type="entry name" value="LRR_8"/>
    <property type="match status" value="1"/>
</dbReference>
<feature type="transmembrane region" description="Helical" evidence="13">
    <location>
        <begin position="685"/>
        <end position="710"/>
    </location>
</feature>
<keyword evidence="13" id="KW-1133">Transmembrane helix</keyword>
<keyword evidence="13" id="KW-0812">Transmembrane</keyword>
<dbReference type="EMBL" id="JAINDJ010000007">
    <property type="protein sequence ID" value="KAG9442356.1"/>
    <property type="molecule type" value="Genomic_DNA"/>
</dbReference>
<protein>
    <recommendedName>
        <fullName evidence="17">Leucine-rich repeat-containing N-terminal plant-type domain-containing protein</fullName>
    </recommendedName>
</protein>
<dbReference type="Proteomes" id="UP000825729">
    <property type="component" value="Unassembled WGS sequence"/>
</dbReference>
<dbReference type="Gene3D" id="3.80.10.10">
    <property type="entry name" value="Ribonuclease Inhibitor"/>
    <property type="match status" value="5"/>
</dbReference>
<comment type="caution">
    <text evidence="15">The sequence shown here is derived from an EMBL/GenBank/DDBJ whole genome shotgun (WGS) entry which is preliminary data.</text>
</comment>
<evidence type="ECO:0000256" key="5">
    <source>
        <dbReference type="ARBA" id="ARBA00022614"/>
    </source>
</evidence>
<dbReference type="PANTHER" id="PTHR48053:SF155">
    <property type="entry name" value="LOW QUALITY PROTEIN: RECEPTOR-LIKE PROTEIN 2"/>
    <property type="match status" value="1"/>
</dbReference>
<evidence type="ECO:0000256" key="6">
    <source>
        <dbReference type="ARBA" id="ARBA00022729"/>
    </source>
</evidence>
<evidence type="ECO:0000256" key="9">
    <source>
        <dbReference type="ARBA" id="ARBA00022840"/>
    </source>
</evidence>
<keyword evidence="6 14" id="KW-0732">Signal</keyword>
<keyword evidence="12" id="KW-0325">Glycoprotein</keyword>
<keyword evidence="5" id="KW-0433">Leucine-rich repeat</keyword>
<evidence type="ECO:0000256" key="8">
    <source>
        <dbReference type="ARBA" id="ARBA00022741"/>
    </source>
</evidence>
<keyword evidence="4" id="KW-1003">Cell membrane</keyword>
<evidence type="ECO:0000256" key="7">
    <source>
        <dbReference type="ARBA" id="ARBA00022737"/>
    </source>
</evidence>
<dbReference type="SUPFAM" id="SSF52058">
    <property type="entry name" value="L domain-like"/>
    <property type="match status" value="1"/>
</dbReference>
<evidence type="ECO:0000256" key="14">
    <source>
        <dbReference type="SAM" id="SignalP"/>
    </source>
</evidence>
<dbReference type="GO" id="GO:0005886">
    <property type="term" value="C:plasma membrane"/>
    <property type="evidence" value="ECO:0007669"/>
    <property type="project" value="UniProtKB-SubCell"/>
</dbReference>
<dbReference type="FunFam" id="3.80.10.10:FF:000041">
    <property type="entry name" value="LRR receptor-like serine/threonine-protein kinase ERECTA"/>
    <property type="match status" value="1"/>
</dbReference>
<feature type="chain" id="PRO_5043944568" description="Leucine-rich repeat-containing N-terminal plant-type domain-containing protein" evidence="14">
    <location>
        <begin position="27"/>
        <end position="892"/>
    </location>
</feature>
<evidence type="ECO:0000256" key="11">
    <source>
        <dbReference type="ARBA" id="ARBA00023170"/>
    </source>
</evidence>
<name>A0AAV7E1V6_ARIFI</name>
<evidence type="ECO:0000313" key="16">
    <source>
        <dbReference type="Proteomes" id="UP000825729"/>
    </source>
</evidence>
<evidence type="ECO:0000256" key="12">
    <source>
        <dbReference type="ARBA" id="ARBA00023180"/>
    </source>
</evidence>
<dbReference type="FunFam" id="3.80.10.10:FF:000213">
    <property type="entry name" value="Tyrosine-sulfated glycopeptide receptor 1"/>
    <property type="match status" value="1"/>
</dbReference>
<evidence type="ECO:0000256" key="3">
    <source>
        <dbReference type="ARBA" id="ARBA00009592"/>
    </source>
</evidence>
<evidence type="ECO:0000256" key="1">
    <source>
        <dbReference type="ARBA" id="ARBA00004167"/>
    </source>
</evidence>
<feature type="signal peptide" evidence="14">
    <location>
        <begin position="1"/>
        <end position="26"/>
    </location>
</feature>
<dbReference type="GO" id="GO:0005524">
    <property type="term" value="F:ATP binding"/>
    <property type="evidence" value="ECO:0007669"/>
    <property type="project" value="UniProtKB-KW"/>
</dbReference>
<evidence type="ECO:0000256" key="13">
    <source>
        <dbReference type="SAM" id="Phobius"/>
    </source>
</evidence>
<accession>A0AAV7E1V6</accession>
<evidence type="ECO:0000313" key="15">
    <source>
        <dbReference type="EMBL" id="KAG9442356.1"/>
    </source>
</evidence>
<keyword evidence="8" id="KW-0547">Nucleotide-binding</keyword>
<keyword evidence="9" id="KW-0067">ATP-binding</keyword>
<keyword evidence="10 13" id="KW-0472">Membrane</keyword>
<dbReference type="InterPro" id="IPR001611">
    <property type="entry name" value="Leu-rich_rpt"/>
</dbReference>
<dbReference type="PRINTS" id="PR00019">
    <property type="entry name" value="LEURICHRPT"/>
</dbReference>
<comment type="subcellular location">
    <subcellularLocation>
        <location evidence="2">Cell membrane</location>
    </subcellularLocation>
    <subcellularLocation>
        <location evidence="1">Membrane</location>
        <topology evidence="1">Single-pass membrane protein</topology>
    </subcellularLocation>
</comment>
<dbReference type="InterPro" id="IPR032675">
    <property type="entry name" value="LRR_dom_sf"/>
</dbReference>
<keyword evidence="11" id="KW-0675">Receptor</keyword>
<organism evidence="15 16">
    <name type="scientific">Aristolochia fimbriata</name>
    <name type="common">White veined hardy Dutchman's pipe vine</name>
    <dbReference type="NCBI Taxonomy" id="158543"/>
    <lineage>
        <taxon>Eukaryota</taxon>
        <taxon>Viridiplantae</taxon>
        <taxon>Streptophyta</taxon>
        <taxon>Embryophyta</taxon>
        <taxon>Tracheophyta</taxon>
        <taxon>Spermatophyta</taxon>
        <taxon>Magnoliopsida</taxon>
        <taxon>Magnoliidae</taxon>
        <taxon>Piperales</taxon>
        <taxon>Aristolochiaceae</taxon>
        <taxon>Aristolochia</taxon>
    </lineage>
</organism>
<dbReference type="AlphaFoldDB" id="A0AAV7E1V6"/>
<gene>
    <name evidence="15" type="ORF">H6P81_018210</name>
</gene>
<sequence>MGSSGICLIPSFVIVLCCIQAHLLNSQNLTCSSKDLISLRGLLEGLDSSVLDWDQDSADCCRWLGIKCMSSFALGLNESGATDLGQRIVQLNLSNTGLKGILPKYLGGLDQLRILNLSSNSLSGALPPDLFQLHNLEVLDLSRNVFSESFPSIVNLPSIQVFNISSNSFTGSQPILVGSRNLTSFVISHNLFSGPINSSICESSPLLQVLDLSSNNFIGKIPIGFRKCESLTDVLLHSNNLSGNLPEDLYELSSVMRLQLHKNRLSGDLNPMVQNLSNLVHLDISNNSFSGAIPEIFTNLRKLEYFSAGSNYFTGSLPASVTSSTSLLHLDLRSNLLNGSIDLNCSELVVLRYLDLASNQFIGPIPDNLSVCSKLEIINLGKNNLKGLVPSSLKNLQALSYLSLSHNALFNISRALEILQHCSNLSTLVLASNFYGEAMPGDQIQEFSSLRVFSMPNCNVSGKIPSWLSNSTMLKVLDLSRNHLTGTIPAWLGSLLDLTYLDLSDNFLAGEIPLNLTEISSLIQENSPLIARFQKTEELMFNEFFTLPPSIKLRGNRLSGNILPEFGQLKLIHILDLSSNCLSGAIPQNLSGMENLEILDLSNNSLTGRIPNSLTKLSFMSLFNVANNHLEGPIPDGGQFSTYDKTQFEGNSGLCGMYFLPCGQPQAPSSATPGKQVKKSGISSVGLPFGLGAAVGFLLTITVCFMRGFYSKGKGFGGKLNSLRTFSPITANDNTHDDCPNVESGSTVLSQETIWNWPVPASSKTICFVMFTWMSTPNVKGFFCVKACRVSLFLFECEISDVHEFASDQICQYLNPRSMRCFNSTSDLILCLQGKTGGYDEWTRYLLSSPTSKRLKTAPYSIYENIQKTCLAIIGVCDFEKPASEQRIGGKD</sequence>
<evidence type="ECO:0000256" key="2">
    <source>
        <dbReference type="ARBA" id="ARBA00004236"/>
    </source>
</evidence>
<dbReference type="PROSITE" id="PS51450">
    <property type="entry name" value="LRR"/>
    <property type="match status" value="1"/>
</dbReference>
<proteinExistence type="inferred from homology"/>
<evidence type="ECO:0000256" key="4">
    <source>
        <dbReference type="ARBA" id="ARBA00022475"/>
    </source>
</evidence>
<dbReference type="SUPFAM" id="SSF52047">
    <property type="entry name" value="RNI-like"/>
    <property type="match status" value="1"/>
</dbReference>
<dbReference type="PANTHER" id="PTHR48053">
    <property type="entry name" value="LEUCINE RICH REPEAT FAMILY PROTEIN, EXPRESSED"/>
    <property type="match status" value="1"/>
</dbReference>
<dbReference type="SMART" id="SM00369">
    <property type="entry name" value="LRR_TYP"/>
    <property type="match status" value="6"/>
</dbReference>
<comment type="similarity">
    <text evidence="3">Belongs to the RLP family.</text>
</comment>
<evidence type="ECO:0000256" key="10">
    <source>
        <dbReference type="ARBA" id="ARBA00023136"/>
    </source>
</evidence>
<dbReference type="Pfam" id="PF00560">
    <property type="entry name" value="LRR_1"/>
    <property type="match status" value="8"/>
</dbReference>
<dbReference type="InterPro" id="IPR003591">
    <property type="entry name" value="Leu-rich_rpt_typical-subtyp"/>
</dbReference>
<keyword evidence="7" id="KW-0677">Repeat</keyword>
<keyword evidence="16" id="KW-1185">Reference proteome</keyword>
<dbReference type="InterPro" id="IPR051716">
    <property type="entry name" value="Plant_RL_S/T_kinase"/>
</dbReference>
<reference evidence="15 16" key="1">
    <citation type="submission" date="2021-07" db="EMBL/GenBank/DDBJ databases">
        <title>The Aristolochia fimbriata genome: insights into angiosperm evolution, floral development and chemical biosynthesis.</title>
        <authorList>
            <person name="Jiao Y."/>
        </authorList>
    </citation>
    <scope>NUCLEOTIDE SEQUENCE [LARGE SCALE GENOMIC DNA]</scope>
    <source>
        <strain evidence="15">IBCAS-2021</strain>
        <tissue evidence="15">Leaf</tissue>
    </source>
</reference>